<proteinExistence type="predicted"/>
<name>A0A0C9ZM41_9AGAM</name>
<dbReference type="HOGENOM" id="CLU_2321278_0_0_1"/>
<evidence type="ECO:0000313" key="1">
    <source>
        <dbReference type="EMBL" id="KIK23427.1"/>
    </source>
</evidence>
<protein>
    <submittedName>
        <fullName evidence="1">Uncharacterized protein</fullName>
    </submittedName>
</protein>
<evidence type="ECO:0000313" key="2">
    <source>
        <dbReference type="Proteomes" id="UP000054018"/>
    </source>
</evidence>
<gene>
    <name evidence="1" type="ORF">PISMIDRAFT_460629</name>
</gene>
<dbReference type="EMBL" id="KN833726">
    <property type="protein sequence ID" value="KIK23427.1"/>
    <property type="molecule type" value="Genomic_DNA"/>
</dbReference>
<sequence>MLVTTAPKKKTVVSIRIWRGSRAAGELTSGSSGGSYLVFMIPSQPSLTVTRNSLSCQFPPEVKSLPFLLDRLKTRRKTFVHTLSYSKGLSSGVAPPDDS</sequence>
<dbReference type="Proteomes" id="UP000054018">
    <property type="component" value="Unassembled WGS sequence"/>
</dbReference>
<keyword evidence="2" id="KW-1185">Reference proteome</keyword>
<reference evidence="1 2" key="1">
    <citation type="submission" date="2014-04" db="EMBL/GenBank/DDBJ databases">
        <authorList>
            <consortium name="DOE Joint Genome Institute"/>
            <person name="Kuo A."/>
            <person name="Kohler A."/>
            <person name="Costa M.D."/>
            <person name="Nagy L.G."/>
            <person name="Floudas D."/>
            <person name="Copeland A."/>
            <person name="Barry K.W."/>
            <person name="Cichocki N."/>
            <person name="Veneault-Fourrey C."/>
            <person name="LaButti K."/>
            <person name="Lindquist E.A."/>
            <person name="Lipzen A."/>
            <person name="Lundell T."/>
            <person name="Morin E."/>
            <person name="Murat C."/>
            <person name="Sun H."/>
            <person name="Tunlid A."/>
            <person name="Henrissat B."/>
            <person name="Grigoriev I.V."/>
            <person name="Hibbett D.S."/>
            <person name="Martin F."/>
            <person name="Nordberg H.P."/>
            <person name="Cantor M.N."/>
            <person name="Hua S.X."/>
        </authorList>
    </citation>
    <scope>NUCLEOTIDE SEQUENCE [LARGE SCALE GENOMIC DNA]</scope>
    <source>
        <strain evidence="1 2">441</strain>
    </source>
</reference>
<organism evidence="1 2">
    <name type="scientific">Pisolithus microcarpus 441</name>
    <dbReference type="NCBI Taxonomy" id="765257"/>
    <lineage>
        <taxon>Eukaryota</taxon>
        <taxon>Fungi</taxon>
        <taxon>Dikarya</taxon>
        <taxon>Basidiomycota</taxon>
        <taxon>Agaricomycotina</taxon>
        <taxon>Agaricomycetes</taxon>
        <taxon>Agaricomycetidae</taxon>
        <taxon>Boletales</taxon>
        <taxon>Sclerodermatineae</taxon>
        <taxon>Pisolithaceae</taxon>
        <taxon>Pisolithus</taxon>
    </lineage>
</organism>
<dbReference type="AlphaFoldDB" id="A0A0C9ZM41"/>
<accession>A0A0C9ZM41</accession>
<reference evidence="2" key="2">
    <citation type="submission" date="2015-01" db="EMBL/GenBank/DDBJ databases">
        <title>Evolutionary Origins and Diversification of the Mycorrhizal Mutualists.</title>
        <authorList>
            <consortium name="DOE Joint Genome Institute"/>
            <consortium name="Mycorrhizal Genomics Consortium"/>
            <person name="Kohler A."/>
            <person name="Kuo A."/>
            <person name="Nagy L.G."/>
            <person name="Floudas D."/>
            <person name="Copeland A."/>
            <person name="Barry K.W."/>
            <person name="Cichocki N."/>
            <person name="Veneault-Fourrey C."/>
            <person name="LaButti K."/>
            <person name="Lindquist E.A."/>
            <person name="Lipzen A."/>
            <person name="Lundell T."/>
            <person name="Morin E."/>
            <person name="Murat C."/>
            <person name="Riley R."/>
            <person name="Ohm R."/>
            <person name="Sun H."/>
            <person name="Tunlid A."/>
            <person name="Henrissat B."/>
            <person name="Grigoriev I.V."/>
            <person name="Hibbett D.S."/>
            <person name="Martin F."/>
        </authorList>
    </citation>
    <scope>NUCLEOTIDE SEQUENCE [LARGE SCALE GENOMIC DNA]</scope>
    <source>
        <strain evidence="2">441</strain>
    </source>
</reference>